<keyword evidence="1" id="KW-0812">Transmembrane</keyword>
<dbReference type="OrthoDB" id="8697459at2"/>
<evidence type="ECO:0000313" key="3">
    <source>
        <dbReference type="Proteomes" id="UP000252884"/>
    </source>
</evidence>
<feature type="transmembrane region" description="Helical" evidence="1">
    <location>
        <begin position="390"/>
        <end position="407"/>
    </location>
</feature>
<gene>
    <name evidence="2" type="ORF">DES41_105348</name>
</gene>
<feature type="transmembrane region" description="Helical" evidence="1">
    <location>
        <begin position="314"/>
        <end position="335"/>
    </location>
</feature>
<dbReference type="EMBL" id="QPJK01000005">
    <property type="protein sequence ID" value="RCW70405.1"/>
    <property type="molecule type" value="Genomic_DNA"/>
</dbReference>
<proteinExistence type="predicted"/>
<keyword evidence="1" id="KW-1133">Transmembrane helix</keyword>
<dbReference type="AlphaFoldDB" id="A0A368XR99"/>
<keyword evidence="3" id="KW-1185">Reference proteome</keyword>
<dbReference type="Proteomes" id="UP000252884">
    <property type="component" value="Unassembled WGS sequence"/>
</dbReference>
<feature type="transmembrane region" description="Helical" evidence="1">
    <location>
        <begin position="356"/>
        <end position="378"/>
    </location>
</feature>
<dbReference type="RefSeq" id="WP_114469342.1">
    <property type="nucleotide sequence ID" value="NZ_QPJK01000005.1"/>
</dbReference>
<comment type="caution">
    <text evidence="2">The sequence shown here is derived from an EMBL/GenBank/DDBJ whole genome shotgun (WGS) entry which is preliminary data.</text>
</comment>
<reference evidence="2 3" key="1">
    <citation type="submission" date="2018-07" db="EMBL/GenBank/DDBJ databases">
        <title>Genomic Encyclopedia of Type Strains, Phase IV (KMG-IV): sequencing the most valuable type-strain genomes for metagenomic binning, comparative biology and taxonomic classification.</title>
        <authorList>
            <person name="Goeker M."/>
        </authorList>
    </citation>
    <scope>NUCLEOTIDE SEQUENCE [LARGE SCALE GENOMIC DNA]</scope>
    <source>
        <strain evidence="2 3">DSM 21634</strain>
    </source>
</reference>
<keyword evidence="1" id="KW-0472">Membrane</keyword>
<accession>A0A368XR99</accession>
<name>A0A368XR99_9BURK</name>
<evidence type="ECO:0000313" key="2">
    <source>
        <dbReference type="EMBL" id="RCW70405.1"/>
    </source>
</evidence>
<evidence type="ECO:0000256" key="1">
    <source>
        <dbReference type="SAM" id="Phobius"/>
    </source>
</evidence>
<sequence length="446" mass="47769">MSGSPRAHPAQAGKPWTGRGFAVLHHALAAGVMASAMLGMEHFHALDWLDAVMLQVVTPRSAQPASARPANLPQLLLIDEPTYADTFDLQSPLKRDKLAQVVGDALAAKPAVLLIDLQLEPSVGEPAERPLDDLLRNAKAAGTRVVLPLPEARTPELDRQAIAWMRGLCKAQVHFGLAQVRSHFGTVVRFDADPATMARLGTGDGAANPLCEAAALTQDLPAVWQMFASPSRSMGTSAPLHPDAVRAVVQQAIPWRAQSARLQLQQLRPTVIVLGGAYDNRDSFLTSAMDRAVPGAAIHASTIASEGAVTSSHAAGWLLDLGLGTLLGFLFEALWKLVRRIRTCSDRLTLRFVLLAWLRVAAASGIWLLAIGVALGLMATMGRLVECGMWLNPGPVVLGMLLHALLLKDSTATHDPVSWREYTHHSPSWPLQAACVAAALAYLMSH</sequence>
<organism evidence="2 3">
    <name type="scientific">Pseudorhodoferax soli</name>
    <dbReference type="NCBI Taxonomy" id="545864"/>
    <lineage>
        <taxon>Bacteria</taxon>
        <taxon>Pseudomonadati</taxon>
        <taxon>Pseudomonadota</taxon>
        <taxon>Betaproteobacteria</taxon>
        <taxon>Burkholderiales</taxon>
        <taxon>Comamonadaceae</taxon>
    </lineage>
</organism>
<protein>
    <submittedName>
        <fullName evidence="2">CHASE2 domain-containing protein</fullName>
    </submittedName>
</protein>